<proteinExistence type="predicted"/>
<evidence type="ECO:0000313" key="1">
    <source>
        <dbReference type="EMBL" id="GFR67027.1"/>
    </source>
</evidence>
<dbReference type="Proteomes" id="UP000762676">
    <property type="component" value="Unassembled WGS sequence"/>
</dbReference>
<evidence type="ECO:0000313" key="2">
    <source>
        <dbReference type="Proteomes" id="UP000762676"/>
    </source>
</evidence>
<sequence length="92" mass="10745">MQLLLSQRLNSYKVPKPKQICVQNIEDTEETLETVRYRLAQEDEAHTRLNSYKVPKPKQIYVQNIEDTEETLETVRYRLAQEDEAHTAGNPG</sequence>
<gene>
    <name evidence="1" type="ORF">ElyMa_001986400</name>
</gene>
<comment type="caution">
    <text evidence="1">The sequence shown here is derived from an EMBL/GenBank/DDBJ whole genome shotgun (WGS) entry which is preliminary data.</text>
</comment>
<dbReference type="EMBL" id="BMAT01004043">
    <property type="protein sequence ID" value="GFR67027.1"/>
    <property type="molecule type" value="Genomic_DNA"/>
</dbReference>
<protein>
    <submittedName>
        <fullName evidence="1">Uncharacterized protein</fullName>
    </submittedName>
</protein>
<organism evidence="1 2">
    <name type="scientific">Elysia marginata</name>
    <dbReference type="NCBI Taxonomy" id="1093978"/>
    <lineage>
        <taxon>Eukaryota</taxon>
        <taxon>Metazoa</taxon>
        <taxon>Spiralia</taxon>
        <taxon>Lophotrochozoa</taxon>
        <taxon>Mollusca</taxon>
        <taxon>Gastropoda</taxon>
        <taxon>Heterobranchia</taxon>
        <taxon>Euthyneura</taxon>
        <taxon>Panpulmonata</taxon>
        <taxon>Sacoglossa</taxon>
        <taxon>Placobranchoidea</taxon>
        <taxon>Plakobranchidae</taxon>
        <taxon>Elysia</taxon>
    </lineage>
</organism>
<accession>A0AAV4F0V0</accession>
<reference evidence="1 2" key="1">
    <citation type="journal article" date="2021" name="Elife">
        <title>Chloroplast acquisition without the gene transfer in kleptoplastic sea slugs, Plakobranchus ocellatus.</title>
        <authorList>
            <person name="Maeda T."/>
            <person name="Takahashi S."/>
            <person name="Yoshida T."/>
            <person name="Shimamura S."/>
            <person name="Takaki Y."/>
            <person name="Nagai Y."/>
            <person name="Toyoda A."/>
            <person name="Suzuki Y."/>
            <person name="Arimoto A."/>
            <person name="Ishii H."/>
            <person name="Satoh N."/>
            <person name="Nishiyama T."/>
            <person name="Hasebe M."/>
            <person name="Maruyama T."/>
            <person name="Minagawa J."/>
            <person name="Obokata J."/>
            <person name="Shigenobu S."/>
        </authorList>
    </citation>
    <scope>NUCLEOTIDE SEQUENCE [LARGE SCALE GENOMIC DNA]</scope>
</reference>
<name>A0AAV4F0V0_9GAST</name>
<dbReference type="AlphaFoldDB" id="A0AAV4F0V0"/>
<keyword evidence="2" id="KW-1185">Reference proteome</keyword>